<dbReference type="EMBL" id="CP013213">
    <property type="protein sequence ID" value="AMC94351.1"/>
    <property type="molecule type" value="Genomic_DNA"/>
</dbReference>
<evidence type="ECO:0000313" key="8">
    <source>
        <dbReference type="Proteomes" id="UP000063781"/>
    </source>
</evidence>
<dbReference type="Gene3D" id="1.10.10.10">
    <property type="entry name" value="Winged helix-like DNA-binding domain superfamily/Winged helix DNA-binding domain"/>
    <property type="match status" value="1"/>
</dbReference>
<keyword evidence="2" id="KW-0805">Transcription regulation</keyword>
<dbReference type="Pfam" id="PF05043">
    <property type="entry name" value="Mga"/>
    <property type="match status" value="1"/>
</dbReference>
<evidence type="ECO:0000256" key="3">
    <source>
        <dbReference type="ARBA" id="ARBA00023159"/>
    </source>
</evidence>
<dbReference type="PROSITE" id="PS51372">
    <property type="entry name" value="PRD_2"/>
    <property type="match status" value="2"/>
</dbReference>
<dbReference type="InterPro" id="IPR013196">
    <property type="entry name" value="HTH_11"/>
</dbReference>
<dbReference type="InterPro" id="IPR050661">
    <property type="entry name" value="BglG_antiterminators"/>
</dbReference>
<accession>A0A109UHJ1</accession>
<dbReference type="Pfam" id="PF08279">
    <property type="entry name" value="HTH_11"/>
    <property type="match status" value="1"/>
</dbReference>
<feature type="domain" description="PRD" evidence="6">
    <location>
        <begin position="289"/>
        <end position="396"/>
    </location>
</feature>
<dbReference type="STRING" id="1514105.AOC36_10320"/>
<evidence type="ECO:0000259" key="6">
    <source>
        <dbReference type="PROSITE" id="PS51372"/>
    </source>
</evidence>
<name>A0A109UHJ1_9FIRM</name>
<sequence length="632" mass="74106">MGLIKGMIFMIRKMEILQTLSENKNQWISSKELSYCIGVSDKTIQSDIRKLKDELKDYKTVILAKQGYGYKLEFENSKLYEKYISEQNDNIKMCRNLCEEDSRVMHILFRLFNTHTFILKETLLRELFVSESRMTKDLNRVRVVLSEYELTLRVKPHFGMIIDGEEADKRRCIIHENININSLLYDEQEIVKRVSRIVVEVFTYNRYIASDIVIQNLIVHISYTIKRMNQLCFLSEKEIDNRLVEGAEYQIAKEIMSRVEIDFDMVIPNEEILSLAINIKGKRNYEHTTINKDIDGLTTSLFEEVFERYKIDLRNQVENRIALSLHIVSLIHRAKYNFSLSNEMNEDIKLNYPLGYDLAVLLAKKIEDKYDIKIVEDELGFIAVHLVKAIEDNHNLNSNKKVLIIGPYQSGETLLLRQNFLNLFSHLISKLDITNLIAISDIDLSIYDAYFTTYDDKTPLPVDAIKINYFLEPKDINTIRYALYDGDLKETSYFREELFVYFDERTTKDDILKKLCNITMETNMCDEDLLSALKRRESMGDIVYGNGIALYHPDHLLSEKTTLSVGVLKYPLEWQKNKRVRFLFIVCGSKHDEKQLPILFDKVSSIMRSKEALNQLLKTPDSQTFMNIFENY</sequence>
<dbReference type="InterPro" id="IPR007737">
    <property type="entry name" value="Mga_HTH"/>
</dbReference>
<dbReference type="KEGG" id="erl:AOC36_10320"/>
<dbReference type="InterPro" id="IPR002178">
    <property type="entry name" value="PTS_EIIA_type-2_dom"/>
</dbReference>
<dbReference type="SUPFAM" id="SSF55804">
    <property type="entry name" value="Phoshotransferase/anion transport protein"/>
    <property type="match status" value="1"/>
</dbReference>
<dbReference type="Pfam" id="PF00874">
    <property type="entry name" value="PRD"/>
    <property type="match status" value="2"/>
</dbReference>
<dbReference type="InterPro" id="IPR036388">
    <property type="entry name" value="WH-like_DNA-bd_sf"/>
</dbReference>
<dbReference type="PANTHER" id="PTHR30185:SF13">
    <property type="entry name" value="LICABCH OPERON REGULATOR-RELATED"/>
    <property type="match status" value="1"/>
</dbReference>
<dbReference type="Pfam" id="PF00359">
    <property type="entry name" value="PTS_EIIA_2"/>
    <property type="match status" value="1"/>
</dbReference>
<proteinExistence type="predicted"/>
<organism evidence="7 8">
    <name type="scientific">Erysipelothrix larvae</name>
    <dbReference type="NCBI Taxonomy" id="1514105"/>
    <lineage>
        <taxon>Bacteria</taxon>
        <taxon>Bacillati</taxon>
        <taxon>Bacillota</taxon>
        <taxon>Erysipelotrichia</taxon>
        <taxon>Erysipelotrichales</taxon>
        <taxon>Erysipelotrichaceae</taxon>
        <taxon>Erysipelothrix</taxon>
    </lineage>
</organism>
<evidence type="ECO:0000256" key="1">
    <source>
        <dbReference type="ARBA" id="ARBA00022737"/>
    </source>
</evidence>
<evidence type="ECO:0000256" key="2">
    <source>
        <dbReference type="ARBA" id="ARBA00023015"/>
    </source>
</evidence>
<dbReference type="InterPro" id="IPR036634">
    <property type="entry name" value="PRD_sf"/>
</dbReference>
<evidence type="ECO:0000256" key="4">
    <source>
        <dbReference type="ARBA" id="ARBA00023163"/>
    </source>
</evidence>
<evidence type="ECO:0000313" key="7">
    <source>
        <dbReference type="EMBL" id="AMC94351.1"/>
    </source>
</evidence>
<evidence type="ECO:0000259" key="5">
    <source>
        <dbReference type="PROSITE" id="PS51094"/>
    </source>
</evidence>
<keyword evidence="1" id="KW-0677">Repeat</keyword>
<dbReference type="Gene3D" id="1.10.1790.10">
    <property type="entry name" value="PRD domain"/>
    <property type="match status" value="2"/>
</dbReference>
<keyword evidence="4" id="KW-0804">Transcription</keyword>
<dbReference type="InterPro" id="IPR016152">
    <property type="entry name" value="PTrfase/Anion_transptr"/>
</dbReference>
<protein>
    <submittedName>
        <fullName evidence="7">Uncharacterized protein</fullName>
    </submittedName>
</protein>
<gene>
    <name evidence="7" type="ORF">AOC36_10320</name>
</gene>
<dbReference type="SUPFAM" id="SSF63520">
    <property type="entry name" value="PTS-regulatory domain, PRD"/>
    <property type="match status" value="2"/>
</dbReference>
<keyword evidence="3" id="KW-0010">Activator</keyword>
<dbReference type="Proteomes" id="UP000063781">
    <property type="component" value="Chromosome"/>
</dbReference>
<dbReference type="AlphaFoldDB" id="A0A109UHJ1"/>
<keyword evidence="8" id="KW-1185">Reference proteome</keyword>
<dbReference type="InterPro" id="IPR011608">
    <property type="entry name" value="PRD"/>
</dbReference>
<feature type="domain" description="PTS EIIA type-2" evidence="5">
    <location>
        <begin position="492"/>
        <end position="632"/>
    </location>
</feature>
<dbReference type="Gene3D" id="3.40.930.10">
    <property type="entry name" value="Mannitol-specific EII, Chain A"/>
    <property type="match status" value="1"/>
</dbReference>
<dbReference type="GO" id="GO:0006355">
    <property type="term" value="P:regulation of DNA-templated transcription"/>
    <property type="evidence" value="ECO:0007669"/>
    <property type="project" value="InterPro"/>
</dbReference>
<dbReference type="PANTHER" id="PTHR30185">
    <property type="entry name" value="CRYPTIC BETA-GLUCOSIDE BGL OPERON ANTITERMINATOR"/>
    <property type="match status" value="1"/>
</dbReference>
<feature type="domain" description="PRD" evidence="6">
    <location>
        <begin position="185"/>
        <end position="288"/>
    </location>
</feature>
<dbReference type="PROSITE" id="PS51094">
    <property type="entry name" value="PTS_EIIA_TYPE_2"/>
    <property type="match status" value="1"/>
</dbReference>
<reference evidence="7 8" key="1">
    <citation type="submission" date="2015-10" db="EMBL/GenBank/DDBJ databases">
        <title>Erysipelothrix larvae sp. LV19 isolated from the larval gut of the rhinoceros beetle, Trypoxylus dichotomus.</title>
        <authorList>
            <person name="Lim S."/>
            <person name="Kim B.-C."/>
        </authorList>
    </citation>
    <scope>NUCLEOTIDE SEQUENCE [LARGE SCALE GENOMIC DNA]</scope>
    <source>
        <strain evidence="7 8">LV19</strain>
    </source>
</reference>